<evidence type="ECO:0000313" key="2">
    <source>
        <dbReference type="EMBL" id="PRY32490.1"/>
    </source>
</evidence>
<dbReference type="RefSeq" id="WP_106196401.1">
    <property type="nucleotide sequence ID" value="NZ_PVTF01000021.1"/>
</dbReference>
<sequence>MESTGGPAAINAFMDTVSRFNGPSESAVLDAEASDEFKGHSIWLYDVAAMMAARGEIWNWGMDDPVLAKEIDEVLPGSLDFCTDGVSEQLYFRALRELPLALGDYAGKTVLEIGSGAGEGLNFLSRAAPGGRFLGVELSPMAVRRANALLARGDELRYVQGDAESLPLEDASADVVISVESSHNYPHPDRFIAEVARVLKPGGYFSYLDGFTEHRYDQTTLLKRDVPGFEWLSEVDISELVRAGIRKRMAPGSHFRRVSEVGTSKLKRHVAFQMQATTMGSPFIGMETSPAVRALQKMGKLPSAWTLPVESYVHSVARRRPE</sequence>
<dbReference type="InterPro" id="IPR013216">
    <property type="entry name" value="Methyltransf_11"/>
</dbReference>
<dbReference type="OrthoDB" id="3636702at2"/>
<keyword evidence="2" id="KW-0489">Methyltransferase</keyword>
<feature type="domain" description="Methyltransferase type 11" evidence="1">
    <location>
        <begin position="111"/>
        <end position="205"/>
    </location>
</feature>
<name>A0A2T0SGE7_9PSEU</name>
<dbReference type="PANTHER" id="PTHR43591:SF24">
    <property type="entry name" value="2-METHOXY-6-POLYPRENYL-1,4-BENZOQUINOL METHYLASE, MITOCHONDRIAL"/>
    <property type="match status" value="1"/>
</dbReference>
<dbReference type="Proteomes" id="UP000239494">
    <property type="component" value="Unassembled WGS sequence"/>
</dbReference>
<protein>
    <submittedName>
        <fullName evidence="2">Methyltransferase family protein</fullName>
    </submittedName>
</protein>
<evidence type="ECO:0000259" key="1">
    <source>
        <dbReference type="Pfam" id="PF08241"/>
    </source>
</evidence>
<dbReference type="SUPFAM" id="SSF53335">
    <property type="entry name" value="S-adenosyl-L-methionine-dependent methyltransferases"/>
    <property type="match status" value="1"/>
</dbReference>
<organism evidence="2 3">
    <name type="scientific">Umezawaea tangerina</name>
    <dbReference type="NCBI Taxonomy" id="84725"/>
    <lineage>
        <taxon>Bacteria</taxon>
        <taxon>Bacillati</taxon>
        <taxon>Actinomycetota</taxon>
        <taxon>Actinomycetes</taxon>
        <taxon>Pseudonocardiales</taxon>
        <taxon>Pseudonocardiaceae</taxon>
        <taxon>Umezawaea</taxon>
    </lineage>
</organism>
<dbReference type="CDD" id="cd02440">
    <property type="entry name" value="AdoMet_MTases"/>
    <property type="match status" value="1"/>
</dbReference>
<keyword evidence="3" id="KW-1185">Reference proteome</keyword>
<accession>A0A2T0SGE7</accession>
<dbReference type="Gene3D" id="3.40.50.150">
    <property type="entry name" value="Vaccinia Virus protein VP39"/>
    <property type="match status" value="1"/>
</dbReference>
<dbReference type="GO" id="GO:0032259">
    <property type="term" value="P:methylation"/>
    <property type="evidence" value="ECO:0007669"/>
    <property type="project" value="UniProtKB-KW"/>
</dbReference>
<dbReference type="Pfam" id="PF08241">
    <property type="entry name" value="Methyltransf_11"/>
    <property type="match status" value="1"/>
</dbReference>
<dbReference type="GO" id="GO:0008757">
    <property type="term" value="F:S-adenosylmethionine-dependent methyltransferase activity"/>
    <property type="evidence" value="ECO:0007669"/>
    <property type="project" value="InterPro"/>
</dbReference>
<dbReference type="InterPro" id="IPR029063">
    <property type="entry name" value="SAM-dependent_MTases_sf"/>
</dbReference>
<comment type="caution">
    <text evidence="2">The sequence shown here is derived from an EMBL/GenBank/DDBJ whole genome shotgun (WGS) entry which is preliminary data.</text>
</comment>
<proteinExistence type="predicted"/>
<gene>
    <name evidence="2" type="ORF">CLV43_12187</name>
</gene>
<dbReference type="PANTHER" id="PTHR43591">
    <property type="entry name" value="METHYLTRANSFERASE"/>
    <property type="match status" value="1"/>
</dbReference>
<evidence type="ECO:0000313" key="3">
    <source>
        <dbReference type="Proteomes" id="UP000239494"/>
    </source>
</evidence>
<dbReference type="AlphaFoldDB" id="A0A2T0SGE7"/>
<reference evidence="2 3" key="1">
    <citation type="submission" date="2018-03" db="EMBL/GenBank/DDBJ databases">
        <title>Genomic Encyclopedia of Archaeal and Bacterial Type Strains, Phase II (KMG-II): from individual species to whole genera.</title>
        <authorList>
            <person name="Goeker M."/>
        </authorList>
    </citation>
    <scope>NUCLEOTIDE SEQUENCE [LARGE SCALE GENOMIC DNA]</scope>
    <source>
        <strain evidence="2 3">DSM 44720</strain>
    </source>
</reference>
<keyword evidence="2" id="KW-0808">Transferase</keyword>
<dbReference type="EMBL" id="PVTF01000021">
    <property type="protein sequence ID" value="PRY32490.1"/>
    <property type="molecule type" value="Genomic_DNA"/>
</dbReference>